<feature type="signal peptide" evidence="2">
    <location>
        <begin position="1"/>
        <end position="24"/>
    </location>
</feature>
<keyword evidence="1" id="KW-0175">Coiled coil</keyword>
<dbReference type="Proteomes" id="UP000198711">
    <property type="component" value="Unassembled WGS sequence"/>
</dbReference>
<keyword evidence="2" id="KW-0732">Signal</keyword>
<keyword evidence="4" id="KW-1185">Reference proteome</keyword>
<feature type="chain" id="PRO_5036443903" description="Chaperone of endosialidase" evidence="2">
    <location>
        <begin position="25"/>
        <end position="396"/>
    </location>
</feature>
<evidence type="ECO:0000256" key="1">
    <source>
        <dbReference type="SAM" id="Coils"/>
    </source>
</evidence>
<feature type="coiled-coil region" evidence="1">
    <location>
        <begin position="357"/>
        <end position="391"/>
    </location>
</feature>
<comment type="caution">
    <text evidence="3">The sequence shown here is derived from an EMBL/GenBank/DDBJ whole genome shotgun (WGS) entry which is preliminary data.</text>
</comment>
<gene>
    <name evidence="3" type="ORF">SAMN05444410_1272</name>
</gene>
<evidence type="ECO:0000313" key="4">
    <source>
        <dbReference type="Proteomes" id="UP000198711"/>
    </source>
</evidence>
<proteinExistence type="predicted"/>
<name>A0A8X8LHE5_9BACT</name>
<accession>A0A8X8LHE5</accession>
<evidence type="ECO:0000256" key="2">
    <source>
        <dbReference type="SAM" id="SignalP"/>
    </source>
</evidence>
<protein>
    <recommendedName>
        <fullName evidence="5">Chaperone of endosialidase</fullName>
    </recommendedName>
</protein>
<sequence length="396" mass="42119">MLMKQRILLLLIIAGLLHSIHSVAQNTPWTTSGNIGIGTTAPLGRFHVEGGAIFGTPGGNIRILKTAATLSGDDLGIWNSTSGGSQVFNIADWNTGTQGISINTTNGNIGIGTKNPIYKLHIESSTSVGLVLRTNSSTISNPQVDYYDNARGAETVITSTDGTTNGTFIGSYSNHPMLFGTNASGGGNITKMIIQPNGNVGISTTNPLGRFHVEGGAVFGTPAGNIRVLKTAGTLAGDDLGIWNAAGGGGQVFNIADWNTGTKGISINTTSGNVGIGTTNPTEMLSVKGNVKTQKLIVTQSGWSDYVFDPIYRLKPITEVAKFIQENKRLPEVPSAKEIKEKGIDVGENQVLLLKKIEELTLYIIELDRKNERQQKQIDQLLKEKGNVKSQSIKSE</sequence>
<organism evidence="3 4">
    <name type="scientific">Hydrobacter penzbergensis</name>
    <dbReference type="NCBI Taxonomy" id="1235997"/>
    <lineage>
        <taxon>Bacteria</taxon>
        <taxon>Pseudomonadati</taxon>
        <taxon>Bacteroidota</taxon>
        <taxon>Chitinophagia</taxon>
        <taxon>Chitinophagales</taxon>
        <taxon>Chitinophagaceae</taxon>
        <taxon>Hydrobacter</taxon>
    </lineage>
</organism>
<dbReference type="AlphaFoldDB" id="A0A8X8LHE5"/>
<evidence type="ECO:0000313" key="3">
    <source>
        <dbReference type="EMBL" id="SDX69156.1"/>
    </source>
</evidence>
<evidence type="ECO:0008006" key="5">
    <source>
        <dbReference type="Google" id="ProtNLM"/>
    </source>
</evidence>
<dbReference type="EMBL" id="FNNO01000027">
    <property type="protein sequence ID" value="SDX69156.1"/>
    <property type="molecule type" value="Genomic_DNA"/>
</dbReference>
<reference evidence="3 4" key="1">
    <citation type="submission" date="2016-10" db="EMBL/GenBank/DDBJ databases">
        <authorList>
            <person name="Varghese N."/>
            <person name="Submissions S."/>
        </authorList>
    </citation>
    <scope>NUCLEOTIDE SEQUENCE [LARGE SCALE GENOMIC DNA]</scope>
    <source>
        <strain evidence="3 4">DSM 25353</strain>
    </source>
</reference>